<name>A0ABD0K4V9_9CAEN</name>
<proteinExistence type="predicted"/>
<keyword evidence="3" id="KW-1185">Reference proteome</keyword>
<reference evidence="2 3" key="1">
    <citation type="journal article" date="2023" name="Sci. Data">
        <title>Genome assembly of the Korean intertidal mud-creeper Batillaria attramentaria.</title>
        <authorList>
            <person name="Patra A.K."/>
            <person name="Ho P.T."/>
            <person name="Jun S."/>
            <person name="Lee S.J."/>
            <person name="Kim Y."/>
            <person name="Won Y.J."/>
        </authorList>
    </citation>
    <scope>NUCLEOTIDE SEQUENCE [LARGE SCALE GENOMIC DNA]</scope>
    <source>
        <strain evidence="2">Wonlab-2016</strain>
    </source>
</reference>
<gene>
    <name evidence="2" type="ORF">BaRGS_00026838</name>
</gene>
<dbReference type="InterPro" id="IPR000742">
    <property type="entry name" value="EGF"/>
</dbReference>
<dbReference type="Gene3D" id="2.10.25.10">
    <property type="entry name" value="Laminin"/>
    <property type="match status" value="1"/>
</dbReference>
<evidence type="ECO:0000313" key="3">
    <source>
        <dbReference type="Proteomes" id="UP001519460"/>
    </source>
</evidence>
<comment type="caution">
    <text evidence="2">The sequence shown here is derived from an EMBL/GenBank/DDBJ whole genome shotgun (WGS) entry which is preliminary data.</text>
</comment>
<dbReference type="EMBL" id="JACVVK020000254">
    <property type="protein sequence ID" value="KAK7481930.1"/>
    <property type="molecule type" value="Genomic_DNA"/>
</dbReference>
<feature type="domain" description="EGF-like" evidence="1">
    <location>
        <begin position="36"/>
        <end position="47"/>
    </location>
</feature>
<sequence>MCLSQGCKAGYWGDQCDKTCNRRCVNGTCNRDDGQCQCAPGWREPSCAGEELCVTILTTAKTVAETVAVVLVVSPVTTSLVAVRHVNPAISHLCVKTVSNNKLAG</sequence>
<accession>A0ABD0K4V9</accession>
<evidence type="ECO:0000313" key="2">
    <source>
        <dbReference type="EMBL" id="KAK7481930.1"/>
    </source>
</evidence>
<organism evidence="2 3">
    <name type="scientific">Batillaria attramentaria</name>
    <dbReference type="NCBI Taxonomy" id="370345"/>
    <lineage>
        <taxon>Eukaryota</taxon>
        <taxon>Metazoa</taxon>
        <taxon>Spiralia</taxon>
        <taxon>Lophotrochozoa</taxon>
        <taxon>Mollusca</taxon>
        <taxon>Gastropoda</taxon>
        <taxon>Caenogastropoda</taxon>
        <taxon>Sorbeoconcha</taxon>
        <taxon>Cerithioidea</taxon>
        <taxon>Batillariidae</taxon>
        <taxon>Batillaria</taxon>
    </lineage>
</organism>
<dbReference type="AlphaFoldDB" id="A0ABD0K4V9"/>
<protein>
    <recommendedName>
        <fullName evidence="1">EGF-like domain-containing protein</fullName>
    </recommendedName>
</protein>
<dbReference type="Proteomes" id="UP001519460">
    <property type="component" value="Unassembled WGS sequence"/>
</dbReference>
<dbReference type="PROSITE" id="PS01186">
    <property type="entry name" value="EGF_2"/>
    <property type="match status" value="1"/>
</dbReference>
<evidence type="ECO:0000259" key="1">
    <source>
        <dbReference type="PROSITE" id="PS01186"/>
    </source>
</evidence>